<organism evidence="2 3">
    <name type="scientific">Streblomastix strix</name>
    <dbReference type="NCBI Taxonomy" id="222440"/>
    <lineage>
        <taxon>Eukaryota</taxon>
        <taxon>Metamonada</taxon>
        <taxon>Preaxostyla</taxon>
        <taxon>Oxymonadida</taxon>
        <taxon>Streblomastigidae</taxon>
        <taxon>Streblomastix</taxon>
    </lineage>
</organism>
<feature type="transmembrane region" description="Helical" evidence="1">
    <location>
        <begin position="59"/>
        <end position="81"/>
    </location>
</feature>
<gene>
    <name evidence="2" type="ORF">EZS28_008322</name>
</gene>
<evidence type="ECO:0000256" key="1">
    <source>
        <dbReference type="SAM" id="Phobius"/>
    </source>
</evidence>
<protein>
    <submittedName>
        <fullName evidence="2">Uncharacterized protein</fullName>
    </submittedName>
</protein>
<feature type="transmembrane region" description="Helical" evidence="1">
    <location>
        <begin position="93"/>
        <end position="117"/>
    </location>
</feature>
<proteinExistence type="predicted"/>
<accession>A0A5J4WMP0</accession>
<name>A0A5J4WMP0_9EUKA</name>
<feature type="transmembrane region" description="Helical" evidence="1">
    <location>
        <begin position="169"/>
        <end position="189"/>
    </location>
</feature>
<evidence type="ECO:0000313" key="3">
    <source>
        <dbReference type="Proteomes" id="UP000324800"/>
    </source>
</evidence>
<dbReference type="AlphaFoldDB" id="A0A5J4WMP0"/>
<feature type="transmembrane region" description="Helical" evidence="1">
    <location>
        <begin position="129"/>
        <end position="149"/>
    </location>
</feature>
<keyword evidence="1" id="KW-0472">Membrane</keyword>
<dbReference type="Proteomes" id="UP000324800">
    <property type="component" value="Unassembled WGS sequence"/>
</dbReference>
<keyword evidence="1" id="KW-1133">Transmembrane helix</keyword>
<sequence length="222" mass="25476">MSLIRKCLIQSHFVNELDTLSNIMSGDIFLEDVDLFSQCEARFFSIFFPLFHQSHKPNAFINVMFWIIFTIQLIALALFRIDNSTQAQTALSRIVNFIDLSSLSLMIGKNSIFLVVVQINEAGEQIQISYWRAASDNIFVYCLAIDLLIFNFNPKNGGLFSCPDGFFNFIQHLFIQSLIPWIIFGSVRLCVEIGYALERRFYSIIPQIILLLINVAQAEKRA</sequence>
<evidence type="ECO:0000313" key="2">
    <source>
        <dbReference type="EMBL" id="KAA6396151.1"/>
    </source>
</evidence>
<reference evidence="2 3" key="1">
    <citation type="submission" date="2019-03" db="EMBL/GenBank/DDBJ databases">
        <title>Single cell metagenomics reveals metabolic interactions within the superorganism composed of flagellate Streblomastix strix and complex community of Bacteroidetes bacteria on its surface.</title>
        <authorList>
            <person name="Treitli S.C."/>
            <person name="Kolisko M."/>
            <person name="Husnik F."/>
            <person name="Keeling P."/>
            <person name="Hampl V."/>
        </authorList>
    </citation>
    <scope>NUCLEOTIDE SEQUENCE [LARGE SCALE GENOMIC DNA]</scope>
    <source>
        <strain evidence="2">ST1C</strain>
    </source>
</reference>
<keyword evidence="1" id="KW-0812">Transmembrane</keyword>
<dbReference type="EMBL" id="SNRW01001502">
    <property type="protein sequence ID" value="KAA6396151.1"/>
    <property type="molecule type" value="Genomic_DNA"/>
</dbReference>
<comment type="caution">
    <text evidence="2">The sequence shown here is derived from an EMBL/GenBank/DDBJ whole genome shotgun (WGS) entry which is preliminary data.</text>
</comment>